<evidence type="ECO:0000313" key="4">
    <source>
        <dbReference type="Proteomes" id="UP000000366"/>
    </source>
</evidence>
<reference evidence="3 4" key="1">
    <citation type="journal article" date="2007" name="J. Bacteriol.">
        <title>Whole-genome analysis of the methyl tert-butyl ether-degrading beta-proteobacterium Methylibium petroleiphilum PM1.</title>
        <authorList>
            <person name="Kane S.R."/>
            <person name="Chakicherla A.Y."/>
            <person name="Chain P.S.G."/>
            <person name="Schmidt R."/>
            <person name="Shin M.W."/>
            <person name="Legler T.C."/>
            <person name="Scow K.M."/>
            <person name="Larimer F.W."/>
            <person name="Lucas S.M."/>
            <person name="Richardson P.M."/>
            <person name="Hristova K.R."/>
        </authorList>
    </citation>
    <scope>NUCLEOTIDE SEQUENCE [LARGE SCALE GENOMIC DNA]</scope>
    <source>
        <strain evidence="4">ATCC BAA-1232 / LMG 22953 / PM1</strain>
    </source>
</reference>
<proteinExistence type="predicted"/>
<dbReference type="RefSeq" id="WP_011830348.1">
    <property type="nucleotide sequence ID" value="NC_008825.1"/>
</dbReference>
<dbReference type="InterPro" id="IPR001296">
    <property type="entry name" value="Glyco_trans_1"/>
</dbReference>
<dbReference type="EMBL" id="CP000555">
    <property type="protein sequence ID" value="ABM95719.1"/>
    <property type="molecule type" value="Genomic_DNA"/>
</dbReference>
<dbReference type="STRING" id="420662.Mpe_A2765"/>
<keyword evidence="4" id="KW-1185">Reference proteome</keyword>
<dbReference type="HOGENOM" id="CLU_009583_0_4_4"/>
<dbReference type="KEGG" id="mpt:Mpe_A2765"/>
<protein>
    <submittedName>
        <fullName evidence="3">Glycosyl transferase, group 1 family protein</fullName>
    </submittedName>
</protein>
<dbReference type="GO" id="GO:0016758">
    <property type="term" value="F:hexosyltransferase activity"/>
    <property type="evidence" value="ECO:0007669"/>
    <property type="project" value="TreeGrafter"/>
</dbReference>
<dbReference type="AlphaFoldDB" id="A2SJI0"/>
<accession>A2SJI0</accession>
<dbReference type="Pfam" id="PF00534">
    <property type="entry name" value="Glycos_transf_1"/>
    <property type="match status" value="1"/>
</dbReference>
<name>A2SJI0_METPP</name>
<evidence type="ECO:0000259" key="2">
    <source>
        <dbReference type="Pfam" id="PF13439"/>
    </source>
</evidence>
<feature type="domain" description="Glycosyltransferase subfamily 4-like N-terminal" evidence="2">
    <location>
        <begin position="15"/>
        <end position="163"/>
    </location>
</feature>
<dbReference type="CAZy" id="GT4">
    <property type="family name" value="Glycosyltransferase Family 4"/>
</dbReference>
<dbReference type="Gene3D" id="3.40.50.2000">
    <property type="entry name" value="Glycogen Phosphorylase B"/>
    <property type="match status" value="2"/>
</dbReference>
<feature type="domain" description="Glycosyl transferase family 1" evidence="1">
    <location>
        <begin position="174"/>
        <end position="337"/>
    </location>
</feature>
<evidence type="ECO:0000313" key="3">
    <source>
        <dbReference type="EMBL" id="ABM95719.1"/>
    </source>
</evidence>
<sequence length="365" mass="39450">MKSLHVEAGRHLYGGALQVVFLLQGLKARGEPAVLVCPHGSAIAEAARPHALRVHEIAMKGDADFGMVGRLQALIREERPDIVHLHSRRGSDLWGGLAARREGVPAVLSRRVDNPEPRWWVKRKYRLYARVIAISEGIRQVLLGEGLSTDQVVCVHSAVDTGRYRPEPADRAWLRAEFGLAEDEATLAMAAQFIPRKGHRTLLTALPAVLAVHPRTRTLLFGQGPELEAIQDLVREAGLGERVLFPGFRRDLERVLPCIDVMVHPAEMEGLGVALLQAAACGLPIVAGRAGGIPEIVRPRLNGELIEPGDAAALAQHLTNLLGDPALRARYGAAGRQLVLDEFSVDAMVDGNLAVYRACVGAAPG</sequence>
<dbReference type="SUPFAM" id="SSF53756">
    <property type="entry name" value="UDP-Glycosyltransferase/glycogen phosphorylase"/>
    <property type="match status" value="1"/>
</dbReference>
<keyword evidence="3" id="KW-0808">Transferase</keyword>
<dbReference type="Proteomes" id="UP000000366">
    <property type="component" value="Chromosome"/>
</dbReference>
<dbReference type="InterPro" id="IPR028098">
    <property type="entry name" value="Glyco_trans_4-like_N"/>
</dbReference>
<dbReference type="InterPro" id="IPR050194">
    <property type="entry name" value="Glycosyltransferase_grp1"/>
</dbReference>
<dbReference type="eggNOG" id="COG0438">
    <property type="taxonomic scope" value="Bacteria"/>
</dbReference>
<dbReference type="PANTHER" id="PTHR45947:SF3">
    <property type="entry name" value="SULFOQUINOVOSYL TRANSFERASE SQD2"/>
    <property type="match status" value="1"/>
</dbReference>
<dbReference type="PANTHER" id="PTHR45947">
    <property type="entry name" value="SULFOQUINOVOSYL TRANSFERASE SQD2"/>
    <property type="match status" value="1"/>
</dbReference>
<dbReference type="Pfam" id="PF13439">
    <property type="entry name" value="Glyco_transf_4"/>
    <property type="match status" value="1"/>
</dbReference>
<organism evidence="3 4">
    <name type="scientific">Methylibium petroleiphilum (strain ATCC BAA-1232 / LMG 22953 / PM1)</name>
    <dbReference type="NCBI Taxonomy" id="420662"/>
    <lineage>
        <taxon>Bacteria</taxon>
        <taxon>Pseudomonadati</taxon>
        <taxon>Pseudomonadota</taxon>
        <taxon>Betaproteobacteria</taxon>
        <taxon>Burkholderiales</taxon>
        <taxon>Sphaerotilaceae</taxon>
        <taxon>Methylibium</taxon>
    </lineage>
</organism>
<evidence type="ECO:0000259" key="1">
    <source>
        <dbReference type="Pfam" id="PF00534"/>
    </source>
</evidence>
<gene>
    <name evidence="3" type="ordered locus">Mpe_A2765</name>
</gene>